<feature type="domain" description="Beta-ketoacyl synthase-like N-terminal" evidence="1">
    <location>
        <begin position="39"/>
        <end position="173"/>
    </location>
</feature>
<proteinExistence type="predicted"/>
<dbReference type="EMBL" id="AOSV01000005">
    <property type="protein sequence ID" value="EMG38312.1"/>
    <property type="molecule type" value="Genomic_DNA"/>
</dbReference>
<dbReference type="OrthoDB" id="5405287at2"/>
<name>M5PVD9_DESAF</name>
<organism evidence="2 3">
    <name type="scientific">Desulfocurvibacter africanus PCS</name>
    <dbReference type="NCBI Taxonomy" id="1262666"/>
    <lineage>
        <taxon>Bacteria</taxon>
        <taxon>Pseudomonadati</taxon>
        <taxon>Thermodesulfobacteriota</taxon>
        <taxon>Desulfovibrionia</taxon>
        <taxon>Desulfovibrionales</taxon>
        <taxon>Desulfovibrionaceae</taxon>
        <taxon>Desulfocurvibacter</taxon>
    </lineage>
</organism>
<dbReference type="RefSeq" id="WP_005984263.1">
    <property type="nucleotide sequence ID" value="NZ_AOSV01000005.1"/>
</dbReference>
<evidence type="ECO:0000313" key="2">
    <source>
        <dbReference type="EMBL" id="EMG38312.1"/>
    </source>
</evidence>
<dbReference type="Gene3D" id="3.40.47.10">
    <property type="match status" value="1"/>
</dbReference>
<dbReference type="InterPro" id="IPR014030">
    <property type="entry name" value="Ketoacyl_synth_N"/>
</dbReference>
<comment type="caution">
    <text evidence="2">The sequence shown here is derived from an EMBL/GenBank/DDBJ whole genome shotgun (WGS) entry which is preliminary data.</text>
</comment>
<dbReference type="SUPFAM" id="SSF53901">
    <property type="entry name" value="Thiolase-like"/>
    <property type="match status" value="1"/>
</dbReference>
<dbReference type="AlphaFoldDB" id="M5PVD9"/>
<sequence>MSALVTGMGWLTAAGLGQGRRDAFSLACGTLPEVRRQDLFAEHPRFGRMDAYCKAGLAGVVMALRDAGLEGPLGESAGLAATTCVGCLRTDLDYFATAMQGPILASPNLFAFTLPTSIVAEAAICFGLRGPTCMLHEPQAFGLTGVRAGLEALEFGEAELMLAGACDVPALDWPCGQGPAGSIFLVLESERRAQGRQAYGRLLLDSDTVALDAESSREPQESLPDLVRRLLYLSISSAPRRKPVGE</sequence>
<dbReference type="GO" id="GO:0016746">
    <property type="term" value="F:acyltransferase activity"/>
    <property type="evidence" value="ECO:0007669"/>
    <property type="project" value="InterPro"/>
</dbReference>
<dbReference type="PATRIC" id="fig|1262666.3.peg.824"/>
<evidence type="ECO:0000313" key="3">
    <source>
        <dbReference type="Proteomes" id="UP000011922"/>
    </source>
</evidence>
<dbReference type="Pfam" id="PF00109">
    <property type="entry name" value="ketoacyl-synt"/>
    <property type="match status" value="1"/>
</dbReference>
<accession>M5PVD9</accession>
<dbReference type="InterPro" id="IPR016039">
    <property type="entry name" value="Thiolase-like"/>
</dbReference>
<evidence type="ECO:0000259" key="1">
    <source>
        <dbReference type="Pfam" id="PF00109"/>
    </source>
</evidence>
<gene>
    <name evidence="2" type="ORF">PCS_00814</name>
</gene>
<dbReference type="Proteomes" id="UP000011922">
    <property type="component" value="Unassembled WGS sequence"/>
</dbReference>
<protein>
    <submittedName>
        <fullName evidence="2">3-oxoacyl-(Acyl-carrier-protein) synthase</fullName>
    </submittedName>
</protein>
<reference evidence="2 3" key="1">
    <citation type="journal article" date="2013" name="Genome Announc.">
        <title>Draft Genome Sequence for Desulfovibrio africanus Strain PCS.</title>
        <authorList>
            <person name="Brown S.D."/>
            <person name="Utturkar S.M."/>
            <person name="Arkin A.P."/>
            <person name="Deutschbauer A.M."/>
            <person name="Elias D.A."/>
            <person name="Hazen T.C."/>
            <person name="Chakraborty R."/>
        </authorList>
    </citation>
    <scope>NUCLEOTIDE SEQUENCE [LARGE SCALE GENOMIC DNA]</scope>
    <source>
        <strain evidence="2 3">PCS</strain>
    </source>
</reference>